<feature type="compositionally biased region" description="Polar residues" evidence="1">
    <location>
        <begin position="669"/>
        <end position="685"/>
    </location>
</feature>
<feature type="compositionally biased region" description="Polar residues" evidence="1">
    <location>
        <begin position="635"/>
        <end position="655"/>
    </location>
</feature>
<keyword evidence="3" id="KW-1185">Reference proteome</keyword>
<feature type="compositionally biased region" description="Polar residues" evidence="1">
    <location>
        <begin position="1969"/>
        <end position="1986"/>
    </location>
</feature>
<feature type="compositionally biased region" description="Basic and acidic residues" evidence="1">
    <location>
        <begin position="1822"/>
        <end position="1832"/>
    </location>
</feature>
<feature type="compositionally biased region" description="Polar residues" evidence="1">
    <location>
        <begin position="274"/>
        <end position="297"/>
    </location>
</feature>
<feature type="compositionally biased region" description="Low complexity" evidence="1">
    <location>
        <begin position="1007"/>
        <end position="1018"/>
    </location>
</feature>
<sequence length="2133" mass="229598">MLDVTALVQQMRDTLSEIHDTITSLDTKGHDEKLDALESQRDEVFRQLQSAFEKESAELTQRRQAERDEIAEKRRKEDEEIAARRRREDEEKATKDHDQDAEREQKLEGEKDNVEQETDEKMDRIEEEAKRMLDEGHNKLKELEDKRREINRMIDEQMKAPLPPPPARRARRGTRASQGGVSGQTESNRPQESGATLEAQSQDQPREVETSTSRSIEPEESREQGVSQADPKPNEPPQEPSSPEQASAEEKSPPQNQPQDQVTESVVEYESPSDKPSSQEGPSQVQEQQTAPESQDVSGGDREIPDAQAADHDPAPEQATGEDQDSSNRVAEQAEPPSAKSEQPEEATTDTAHGDVGDSDQKDLTQDEPATETSDSKPRELDSGDAQEQSQSGNGDVSTATPPHSQDQALGAEGEGTGSSSDNAGQSTDLPAAHNHQEALTAREGPDSPDQLTASEHETTDKPAREEEPDQSRSQPTTDGPTASDSPSEHGEPKGSEIDDLFQGIAKGGAAEDYVKMAEAESGQEPQLGGDTSSIPEQNSLSESGQSREQKDEDPSRGIEEPESSQLGSSTTDREIPEHTSHAQADEPLSASGPADSLEDKARSPVESERESGQSQSRDIGSLDHGESHDEPTVNPDQKLQSSSEQPELGQSQDLGCSPTGDSQHEKPSSFSQDSPDVDSSNGEQLQEPGPVDHSQNENASEEPNVQSRNLDLAQNPESEDNKASVDGESVPGKDAADGRPAEDQQEPHGKEQRGLSLEPEHGQQEQSGHDAVPGVESDSTGQEGPNSSDPSASGTSGHDSQLEKDLGNNQDTGSIGGHEESVESHDTPQTSLDESVSGDTETPRQTSHDTPNIVEPSNIEAMSQESANEQESGDKRSDSGYETGMASSRNLEDSTTTLHEDQHEHPHVQEAEQSLASAPSESEQEQSRQPRPEEMLEGSGKDASPPRLGGESQGSGNHPAEETFDLSGSEPIPGTMTHGKDETEGQAKDLAGGDVSSQDVGHQQPADDAAVGVATGDNQHGEVVDEAREKQDLEDSLPHESSQKADHDHDHTHSESQSVAHDADNTTPADARSQAAEEQPQQGDSQNVAESPSQGPSGEMESSSKVSTEVDPQDHGSKSNDGQAEQSHPGDDVKNTTSRHFEPQPDTLVEDDGADVPASREQISEASHVSQSPTSTHDMGSDRFGSWSNQAFSGPADNNEFSFKKRADSVQVGRLHGPTDRGADLPSISTDGPNEDADEGLFAVPPTPRHEVDHDKPSQLRSDGDSKPSSRASSRNGSTGADTLSPKAAEGLQGSHREESDRELPREASATKEDSHHEISHSPDGGQQARPDVFETSGSLEEKTDGSRVDSEEPSNRGTSDRGQPEEPSVTETESLPHKPSAGDDDKQQGQEDSATSPTIPEEQSIADDRQLDEPVQPGTSSLEQHTDDTPSKPDVKEEHDEETQAGSDNPSRGISLEHDSESYGLTKEHGLNQEGSSPSHTEGQTLESSGNVNQQEEPQEDFSPREMSTQPNLERVERDSGEGDNRSLGENGQVQHGEIPETRPLEDKPSQSISPEDKEISSGQGSNKQIADPPQFSQGEMQRPESGHGSEGGQPEHGHADTDRITHQPPPDHSNQHLDAQQVNYDGEGYGVTPSSEYSNNPLADSAPQDTNETHAAGDSINTRQRDTHNYDVDSGSETFETPLESADFRRSHQDGRSVTPGHFTQALDHLPDESAHTVQGTDDLFDDTDDGEDQDDYGEAVVYQPSNEAVESSPVEEKTVYSTRGDENNTALGGHRSSLSLGSVGHRSQGSISSLRDTTPVRPTFGSYIGGPSIVRADWAAEHEEELRPSSRNPTPQLGPSTTHDTPEISPFALRNTPMSSHGSDQGGLSSSMWNPERPQTPTSATSHSNNPFATPQRQAEPDIDPSVYVPRDVTHGRQDSVPASLHSQTTLDSSWSSPVHSSLPVDRHEPVIRDSWPAPAPGYQQYLSSWGSRPRGDTTSTAAEYDPFKPDNGGAPGGHHAAKSSSSYNPFLQRGRAESSVSTAPSNPSVSNSPSRGSALFAKMRNIFESQGSNGANDAPASPSRTRPVSGVFHPAVSAPRKSQDSFTGQRDDERGGFLNEADHEIDERSAFLRSDGQPSGHMAYNDEH</sequence>
<evidence type="ECO:0000313" key="3">
    <source>
        <dbReference type="Proteomes" id="UP001600888"/>
    </source>
</evidence>
<feature type="compositionally biased region" description="Basic and acidic residues" evidence="1">
    <location>
        <begin position="979"/>
        <end position="988"/>
    </location>
</feature>
<evidence type="ECO:0000256" key="1">
    <source>
        <dbReference type="SAM" id="MobiDB-lite"/>
    </source>
</evidence>
<feature type="compositionally biased region" description="Basic and acidic residues" evidence="1">
    <location>
        <begin position="2094"/>
        <end position="2115"/>
    </location>
</feature>
<proteinExistence type="predicted"/>
<feature type="compositionally biased region" description="Polar residues" evidence="1">
    <location>
        <begin position="1563"/>
        <end position="1582"/>
    </location>
</feature>
<feature type="compositionally biased region" description="Polar residues" evidence="1">
    <location>
        <begin position="697"/>
        <end position="710"/>
    </location>
</feature>
<feature type="compositionally biased region" description="Basic and acidic residues" evidence="1">
    <location>
        <begin position="299"/>
        <end position="315"/>
    </location>
</feature>
<feature type="compositionally biased region" description="Basic and acidic residues" evidence="1">
    <location>
        <begin position="1129"/>
        <end position="1144"/>
    </location>
</feature>
<feature type="compositionally biased region" description="Basic and acidic residues" evidence="1">
    <location>
        <begin position="546"/>
        <end position="560"/>
    </location>
</feature>
<name>A0ABR4EIJ4_9PEZI</name>
<feature type="compositionally biased region" description="Basic and acidic residues" evidence="1">
    <location>
        <begin position="1689"/>
        <end position="1698"/>
    </location>
</feature>
<feature type="compositionally biased region" description="Polar residues" evidence="1">
    <location>
        <begin position="1475"/>
        <end position="1498"/>
    </location>
</feature>
<feature type="compositionally biased region" description="Low complexity" evidence="1">
    <location>
        <begin position="1775"/>
        <end position="1791"/>
    </location>
</feature>
<feature type="compositionally biased region" description="Polar residues" evidence="1">
    <location>
        <begin position="778"/>
        <end position="800"/>
    </location>
</feature>
<feature type="compositionally biased region" description="Basic and acidic residues" evidence="1">
    <location>
        <begin position="1020"/>
        <end position="1055"/>
    </location>
</feature>
<accession>A0ABR4EIJ4</accession>
<feature type="compositionally biased region" description="Polar residues" evidence="1">
    <location>
        <begin position="386"/>
        <end position="408"/>
    </location>
</feature>
<feature type="compositionally biased region" description="Polar residues" evidence="1">
    <location>
        <begin position="1270"/>
        <end position="1283"/>
    </location>
</feature>
<feature type="compositionally biased region" description="Basic and acidic residues" evidence="1">
    <location>
        <begin position="487"/>
        <end position="497"/>
    </location>
</feature>
<organism evidence="2 3">
    <name type="scientific">Diaporthe vaccinii</name>
    <dbReference type="NCBI Taxonomy" id="105482"/>
    <lineage>
        <taxon>Eukaryota</taxon>
        <taxon>Fungi</taxon>
        <taxon>Dikarya</taxon>
        <taxon>Ascomycota</taxon>
        <taxon>Pezizomycotina</taxon>
        <taxon>Sordariomycetes</taxon>
        <taxon>Sordariomycetidae</taxon>
        <taxon>Diaporthales</taxon>
        <taxon>Diaporthaceae</taxon>
        <taxon>Diaporthe</taxon>
        <taxon>Diaporthe eres species complex</taxon>
    </lineage>
</organism>
<feature type="compositionally biased region" description="Basic and acidic residues" evidence="1">
    <location>
        <begin position="572"/>
        <end position="585"/>
    </location>
</feature>
<feature type="compositionally biased region" description="Basic and acidic residues" evidence="1">
    <location>
        <begin position="1376"/>
        <end position="1391"/>
    </location>
</feature>
<feature type="compositionally biased region" description="Basic and acidic residues" evidence="1">
    <location>
        <begin position="735"/>
        <end position="764"/>
    </location>
</feature>
<feature type="compositionally biased region" description="Basic and acidic residues" evidence="1">
    <location>
        <begin position="1516"/>
        <end position="1529"/>
    </location>
</feature>
<feature type="compositionally biased region" description="Polar residues" evidence="1">
    <location>
        <begin position="418"/>
        <end position="429"/>
    </location>
</feature>
<feature type="compositionally biased region" description="Polar residues" evidence="1">
    <location>
        <begin position="472"/>
        <end position="486"/>
    </location>
</feature>
<feature type="compositionally biased region" description="Basic and acidic residues" evidence="1">
    <location>
        <begin position="1584"/>
        <end position="1608"/>
    </location>
</feature>
<feature type="compositionally biased region" description="Basic and acidic residues" evidence="1">
    <location>
        <begin position="899"/>
        <end position="911"/>
    </location>
</feature>
<dbReference type="EMBL" id="JBAWTH010000051">
    <property type="protein sequence ID" value="KAL2282225.1"/>
    <property type="molecule type" value="Genomic_DNA"/>
</dbReference>
<feature type="compositionally biased region" description="Basic and acidic residues" evidence="1">
    <location>
        <begin position="926"/>
        <end position="935"/>
    </location>
</feature>
<feature type="compositionally biased region" description="Polar residues" evidence="1">
    <location>
        <begin position="1860"/>
        <end position="1901"/>
    </location>
</feature>
<feature type="compositionally biased region" description="Basic and acidic residues" evidence="1">
    <location>
        <begin position="1457"/>
        <end position="1473"/>
    </location>
</feature>
<feature type="compositionally biased region" description="Polar residues" evidence="1">
    <location>
        <begin position="1833"/>
        <end position="1847"/>
    </location>
</feature>
<feature type="compositionally biased region" description="Basic and acidic residues" evidence="1">
    <location>
        <begin position="1296"/>
        <end position="1322"/>
    </location>
</feature>
<feature type="compositionally biased region" description="Basic and acidic residues" evidence="1">
    <location>
        <begin position="598"/>
        <end position="612"/>
    </location>
</feature>
<reference evidence="2 3" key="1">
    <citation type="submission" date="2024-03" db="EMBL/GenBank/DDBJ databases">
        <title>A high-quality draft genome sequence of Diaporthe vaccinii, a causative agent of upright dieback and viscid rot disease in cranberry plants.</title>
        <authorList>
            <person name="Sarrasin M."/>
            <person name="Lang B.F."/>
            <person name="Burger G."/>
        </authorList>
    </citation>
    <scope>NUCLEOTIDE SEQUENCE [LARGE SCALE GENOMIC DNA]</scope>
    <source>
        <strain evidence="2 3">IS7</strain>
    </source>
</reference>
<feature type="compositionally biased region" description="Polar residues" evidence="1">
    <location>
        <begin position="1165"/>
        <end position="1179"/>
    </location>
</feature>
<gene>
    <name evidence="2" type="ORF">FJTKL_11049</name>
</gene>
<feature type="compositionally biased region" description="Basic and acidic residues" evidence="1">
    <location>
        <begin position="1249"/>
        <end position="1269"/>
    </location>
</feature>
<feature type="region of interest" description="Disordered" evidence="1">
    <location>
        <begin position="53"/>
        <end position="2133"/>
    </location>
</feature>
<feature type="compositionally biased region" description="Polar residues" evidence="1">
    <location>
        <begin position="886"/>
        <end position="898"/>
    </location>
</feature>
<feature type="compositionally biased region" description="Basic and acidic residues" evidence="1">
    <location>
        <begin position="1426"/>
        <end position="1440"/>
    </location>
</feature>
<feature type="compositionally biased region" description="Low complexity" evidence="1">
    <location>
        <begin position="1937"/>
        <end position="1946"/>
    </location>
</feature>
<feature type="compositionally biased region" description="Basic and acidic residues" evidence="1">
    <location>
        <begin position="455"/>
        <end position="466"/>
    </location>
</feature>
<feature type="compositionally biased region" description="Basic and acidic residues" evidence="1">
    <location>
        <begin position="1758"/>
        <end position="1770"/>
    </location>
</feature>
<feature type="compositionally biased region" description="Polar residues" evidence="1">
    <location>
        <begin position="1080"/>
        <end position="1108"/>
    </location>
</feature>
<feature type="compositionally biased region" description="Polar residues" evidence="1">
    <location>
        <begin position="861"/>
        <end position="871"/>
    </location>
</feature>
<feature type="compositionally biased region" description="Basic and acidic residues" evidence="1">
    <location>
        <begin position="818"/>
        <end position="827"/>
    </location>
</feature>
<feature type="compositionally biased region" description="Polar residues" evidence="1">
    <location>
        <begin position="177"/>
        <end position="203"/>
    </location>
</feature>
<feature type="compositionally biased region" description="Basic and acidic residues" evidence="1">
    <location>
        <begin position="621"/>
        <end position="632"/>
    </location>
</feature>
<feature type="compositionally biased region" description="Basic and acidic residues" evidence="1">
    <location>
        <begin position="53"/>
        <end position="158"/>
    </location>
</feature>
<feature type="compositionally biased region" description="Low complexity" evidence="1">
    <location>
        <begin position="2023"/>
        <end position="2039"/>
    </location>
</feature>
<feature type="compositionally biased region" description="Acidic residues" evidence="1">
    <location>
        <begin position="1726"/>
        <end position="1741"/>
    </location>
</feature>
<comment type="caution">
    <text evidence="2">The sequence shown here is derived from an EMBL/GenBank/DDBJ whole genome shotgun (WGS) entry which is preliminary data.</text>
</comment>
<feature type="compositionally biased region" description="Basic and acidic residues" evidence="1">
    <location>
        <begin position="1341"/>
        <end position="1366"/>
    </location>
</feature>
<feature type="compositionally biased region" description="Polar residues" evidence="1">
    <location>
        <begin position="828"/>
        <end position="851"/>
    </location>
</feature>
<feature type="compositionally biased region" description="Polar residues" evidence="1">
    <location>
        <begin position="1635"/>
        <end position="1653"/>
    </location>
</feature>
<dbReference type="Proteomes" id="UP001600888">
    <property type="component" value="Unassembled WGS sequence"/>
</dbReference>
<feature type="compositionally biased region" description="Low complexity" evidence="1">
    <location>
        <begin position="912"/>
        <end position="922"/>
    </location>
</feature>
<evidence type="ECO:0000313" key="2">
    <source>
        <dbReference type="EMBL" id="KAL2282225.1"/>
    </source>
</evidence>
<feature type="compositionally biased region" description="Polar residues" evidence="1">
    <location>
        <begin position="530"/>
        <end position="545"/>
    </location>
</feature>
<protein>
    <submittedName>
        <fullName evidence="2">Uncharacterized protein</fullName>
    </submittedName>
</protein>
<feature type="compositionally biased region" description="Basic and acidic residues" evidence="1">
    <location>
        <begin position="1540"/>
        <end position="1562"/>
    </location>
</feature>
<feature type="compositionally biased region" description="Basic and acidic residues" evidence="1">
    <location>
        <begin position="352"/>
        <end position="365"/>
    </location>
</feature>